<evidence type="ECO:0000313" key="2">
    <source>
        <dbReference type="EMBL" id="AFZ68948.1"/>
    </source>
</evidence>
<dbReference type="SMART" id="SM00347">
    <property type="entry name" value="HTH_MARR"/>
    <property type="match status" value="1"/>
</dbReference>
<dbReference type="SUPFAM" id="SSF46785">
    <property type="entry name" value="Winged helix' DNA-binding domain"/>
    <property type="match status" value="1"/>
</dbReference>
<dbReference type="Proteomes" id="UP000010467">
    <property type="component" value="Chromosome"/>
</dbReference>
<dbReference type="InterPro" id="IPR036388">
    <property type="entry name" value="WH-like_DNA-bd_sf"/>
</dbReference>
<organism evidence="2 3">
    <name type="scientific">Deinococcus peraridilitoris (strain DSM 19664 / LMG 22246 / CIP 109416 / KR-200)</name>
    <dbReference type="NCBI Taxonomy" id="937777"/>
    <lineage>
        <taxon>Bacteria</taxon>
        <taxon>Thermotogati</taxon>
        <taxon>Deinococcota</taxon>
        <taxon>Deinococci</taxon>
        <taxon>Deinococcales</taxon>
        <taxon>Deinococcaceae</taxon>
        <taxon>Deinococcus</taxon>
    </lineage>
</organism>
<proteinExistence type="predicted"/>
<gene>
    <name evidence="2" type="ordered locus">Deipe_3517</name>
</gene>
<dbReference type="InterPro" id="IPR039422">
    <property type="entry name" value="MarR/SlyA-like"/>
</dbReference>
<dbReference type="KEGG" id="dpd:Deipe_3517"/>
<evidence type="ECO:0000313" key="3">
    <source>
        <dbReference type="Proteomes" id="UP000010467"/>
    </source>
</evidence>
<feature type="domain" description="HTH marR-type" evidence="1">
    <location>
        <begin position="19"/>
        <end position="153"/>
    </location>
</feature>
<dbReference type="InterPro" id="IPR000835">
    <property type="entry name" value="HTH_MarR-typ"/>
</dbReference>
<name>L0A4Y6_DEIPD</name>
<dbReference type="PATRIC" id="fig|937777.3.peg.3528"/>
<dbReference type="OrthoDB" id="67994at2"/>
<dbReference type="Gene3D" id="1.10.10.10">
    <property type="entry name" value="Winged helix-like DNA-binding domain superfamily/Winged helix DNA-binding domain"/>
    <property type="match status" value="1"/>
</dbReference>
<protein>
    <submittedName>
        <fullName evidence="2">Transcriptional regulator</fullName>
    </submittedName>
</protein>
<sequence>MSATLRVEIQQNSPFRSLEEEAALNLHRTAQLLADQSELSLREYGLTPTQYNVLRILRGAGDGGLGRNEIRERLLSRMPDVTRLLDKMEDMGLVTRVRSSSDRRCVPTALTEKGHALVDSLDEPVAELHKAQFGHLTPGQLHSLIEALTLIRARVSQV</sequence>
<dbReference type="HOGENOM" id="CLU_083287_27_2_0"/>
<dbReference type="EMBL" id="CP003382">
    <property type="protein sequence ID" value="AFZ68948.1"/>
    <property type="molecule type" value="Genomic_DNA"/>
</dbReference>
<dbReference type="RefSeq" id="WP_015237245.1">
    <property type="nucleotide sequence ID" value="NC_019793.1"/>
</dbReference>
<dbReference type="STRING" id="937777.Deipe_3517"/>
<accession>L0A4Y6</accession>
<dbReference type="eggNOG" id="COG1846">
    <property type="taxonomic scope" value="Bacteria"/>
</dbReference>
<dbReference type="PRINTS" id="PR00598">
    <property type="entry name" value="HTHMARR"/>
</dbReference>
<reference evidence="3" key="1">
    <citation type="submission" date="2012-03" db="EMBL/GenBank/DDBJ databases">
        <title>Complete sequence of chromosome of Deinococcus peraridilitoris DSM 19664.</title>
        <authorList>
            <person name="Lucas S."/>
            <person name="Copeland A."/>
            <person name="Lapidus A."/>
            <person name="Glavina del Rio T."/>
            <person name="Dalin E."/>
            <person name="Tice H."/>
            <person name="Bruce D."/>
            <person name="Goodwin L."/>
            <person name="Pitluck S."/>
            <person name="Peters L."/>
            <person name="Mikhailova N."/>
            <person name="Lu M."/>
            <person name="Kyrpides N."/>
            <person name="Mavromatis K."/>
            <person name="Ivanova N."/>
            <person name="Brettin T."/>
            <person name="Detter J.C."/>
            <person name="Han C."/>
            <person name="Larimer F."/>
            <person name="Land M."/>
            <person name="Hauser L."/>
            <person name="Markowitz V."/>
            <person name="Cheng J.-F."/>
            <person name="Hugenholtz P."/>
            <person name="Woyke T."/>
            <person name="Wu D."/>
            <person name="Pukall R."/>
            <person name="Steenblock K."/>
            <person name="Brambilla E."/>
            <person name="Klenk H.-P."/>
            <person name="Eisen J.A."/>
        </authorList>
    </citation>
    <scope>NUCLEOTIDE SEQUENCE [LARGE SCALE GENOMIC DNA]</scope>
    <source>
        <strain evidence="3">DSM 19664 / LMG 22246 / CIP 109416 / KR-200</strain>
    </source>
</reference>
<dbReference type="PROSITE" id="PS50995">
    <property type="entry name" value="HTH_MARR_2"/>
    <property type="match status" value="1"/>
</dbReference>
<dbReference type="AlphaFoldDB" id="L0A4Y6"/>
<dbReference type="GO" id="GO:0003700">
    <property type="term" value="F:DNA-binding transcription factor activity"/>
    <property type="evidence" value="ECO:0007669"/>
    <property type="project" value="InterPro"/>
</dbReference>
<dbReference type="InterPro" id="IPR036390">
    <property type="entry name" value="WH_DNA-bd_sf"/>
</dbReference>
<dbReference type="PANTHER" id="PTHR33164">
    <property type="entry name" value="TRANSCRIPTIONAL REGULATOR, MARR FAMILY"/>
    <property type="match status" value="1"/>
</dbReference>
<dbReference type="Pfam" id="PF01047">
    <property type="entry name" value="MarR"/>
    <property type="match status" value="1"/>
</dbReference>
<keyword evidence="3" id="KW-1185">Reference proteome</keyword>
<evidence type="ECO:0000259" key="1">
    <source>
        <dbReference type="PROSITE" id="PS50995"/>
    </source>
</evidence>
<dbReference type="GO" id="GO:0006950">
    <property type="term" value="P:response to stress"/>
    <property type="evidence" value="ECO:0007669"/>
    <property type="project" value="TreeGrafter"/>
</dbReference>
<dbReference type="PANTHER" id="PTHR33164:SF101">
    <property type="entry name" value="TRANSCRIPTIONAL REPRESSOR MPRA"/>
    <property type="match status" value="1"/>
</dbReference>